<dbReference type="InterPro" id="IPR043133">
    <property type="entry name" value="GTP-CH-I_C/QueF"/>
</dbReference>
<comment type="function">
    <text evidence="6">Catalyzes the conversion of 7,8-dihydroneopterin to 6-hydroxymethyl-7,8-dihydropterin.</text>
</comment>
<evidence type="ECO:0000259" key="7">
    <source>
        <dbReference type="SMART" id="SM00905"/>
    </source>
</evidence>
<dbReference type="OrthoDB" id="3212934at2"/>
<dbReference type="SMART" id="SM00905">
    <property type="entry name" value="FolB"/>
    <property type="match status" value="1"/>
</dbReference>
<evidence type="ECO:0000256" key="1">
    <source>
        <dbReference type="ARBA" id="ARBA00001353"/>
    </source>
</evidence>
<accession>A0A375HZL4</accession>
<dbReference type="GO" id="GO:0046656">
    <property type="term" value="P:folic acid biosynthetic process"/>
    <property type="evidence" value="ECO:0007669"/>
    <property type="project" value="UniProtKB-UniRule"/>
</dbReference>
<evidence type="ECO:0000256" key="2">
    <source>
        <dbReference type="ARBA" id="ARBA00005013"/>
    </source>
</evidence>
<reference evidence="9" key="1">
    <citation type="submission" date="2018-02" db="EMBL/GenBank/DDBJ databases">
        <authorList>
            <person name="Hornung B."/>
        </authorList>
    </citation>
    <scope>NUCLEOTIDE SEQUENCE [LARGE SCALE GENOMIC DNA]</scope>
</reference>
<dbReference type="UniPathway" id="UPA00077">
    <property type="reaction ID" value="UER00154"/>
</dbReference>
<dbReference type="GO" id="GO:0005737">
    <property type="term" value="C:cytoplasm"/>
    <property type="evidence" value="ECO:0007669"/>
    <property type="project" value="TreeGrafter"/>
</dbReference>
<comment type="pathway">
    <text evidence="2 6">Cofactor biosynthesis; tetrahydrofolate biosynthesis; 2-amino-4-hydroxy-6-hydroxymethyl-7,8-dihydropteridine diphosphate from 7,8-dihydroneopterin triphosphate: step 3/4.</text>
</comment>
<dbReference type="Gene3D" id="3.30.1130.10">
    <property type="match status" value="1"/>
</dbReference>
<dbReference type="EC" id="4.1.2.25" evidence="6"/>
<feature type="domain" description="Dihydroneopterin aldolase/epimerase" evidence="7">
    <location>
        <begin position="16"/>
        <end position="125"/>
    </location>
</feature>
<dbReference type="PANTHER" id="PTHR42844:SF1">
    <property type="entry name" value="DIHYDRONEOPTERIN ALDOLASE 1-RELATED"/>
    <property type="match status" value="1"/>
</dbReference>
<sequence>MVEGTLGNPGPGRVQIVLTGLHVMARHGVLPEEWVDEQPFVVDVEAIVDEPDADDLSRTVSYADIAQLAVRQFEAGHVNLIETLAARICDACLGLPGIHAVAVRVHKPRAPIGVPFHDVSVTAVRSAGRDGSPA</sequence>
<dbReference type="Pfam" id="PF02152">
    <property type="entry name" value="FolB"/>
    <property type="match status" value="1"/>
</dbReference>
<dbReference type="RefSeq" id="WP_119715305.1">
    <property type="nucleotide sequence ID" value="NZ_OMOH01000003.1"/>
</dbReference>
<comment type="catalytic activity">
    <reaction evidence="1 6">
        <text>7,8-dihydroneopterin = 6-hydroxymethyl-7,8-dihydropterin + glycolaldehyde</text>
        <dbReference type="Rhea" id="RHEA:10540"/>
        <dbReference type="ChEBI" id="CHEBI:17001"/>
        <dbReference type="ChEBI" id="CHEBI:17071"/>
        <dbReference type="ChEBI" id="CHEBI:44841"/>
        <dbReference type="EC" id="4.1.2.25"/>
    </reaction>
</comment>
<dbReference type="EMBL" id="OMOH01000003">
    <property type="protein sequence ID" value="SPF67994.1"/>
    <property type="molecule type" value="Genomic_DNA"/>
</dbReference>
<organism evidence="8 9">
    <name type="scientific">Propionibacterium ruminifibrarum</name>
    <dbReference type="NCBI Taxonomy" id="1962131"/>
    <lineage>
        <taxon>Bacteria</taxon>
        <taxon>Bacillati</taxon>
        <taxon>Actinomycetota</taxon>
        <taxon>Actinomycetes</taxon>
        <taxon>Propionibacteriales</taxon>
        <taxon>Propionibacteriaceae</taxon>
        <taxon>Propionibacterium</taxon>
    </lineage>
</organism>
<evidence type="ECO:0000256" key="3">
    <source>
        <dbReference type="ARBA" id="ARBA00005708"/>
    </source>
</evidence>
<keyword evidence="5 6" id="KW-0456">Lyase</keyword>
<dbReference type="GO" id="GO:0004150">
    <property type="term" value="F:dihydroneopterin aldolase activity"/>
    <property type="evidence" value="ECO:0007669"/>
    <property type="project" value="UniProtKB-UniRule"/>
</dbReference>
<proteinExistence type="inferred from homology"/>
<evidence type="ECO:0000256" key="4">
    <source>
        <dbReference type="ARBA" id="ARBA00022909"/>
    </source>
</evidence>
<dbReference type="NCBIfam" id="TIGR00525">
    <property type="entry name" value="folB"/>
    <property type="match status" value="1"/>
</dbReference>
<keyword evidence="9" id="KW-1185">Reference proteome</keyword>
<dbReference type="PANTHER" id="PTHR42844">
    <property type="entry name" value="DIHYDRONEOPTERIN ALDOLASE 1-RELATED"/>
    <property type="match status" value="1"/>
</dbReference>
<name>A0A375HZL4_9ACTN</name>
<dbReference type="SUPFAM" id="SSF55620">
    <property type="entry name" value="Tetrahydrobiopterin biosynthesis enzymes-like"/>
    <property type="match status" value="1"/>
</dbReference>
<evidence type="ECO:0000313" key="9">
    <source>
        <dbReference type="Proteomes" id="UP000265962"/>
    </source>
</evidence>
<keyword evidence="4 6" id="KW-0289">Folate biosynthesis</keyword>
<evidence type="ECO:0000256" key="6">
    <source>
        <dbReference type="RuleBase" id="RU362079"/>
    </source>
</evidence>
<gene>
    <name evidence="8" type="ORF">PROPJV5_0951</name>
</gene>
<dbReference type="Proteomes" id="UP000265962">
    <property type="component" value="Unassembled WGS sequence"/>
</dbReference>
<dbReference type="GO" id="GO:0046654">
    <property type="term" value="P:tetrahydrofolate biosynthetic process"/>
    <property type="evidence" value="ECO:0007669"/>
    <property type="project" value="UniProtKB-UniRule"/>
</dbReference>
<protein>
    <recommendedName>
        <fullName evidence="6">7,8-dihydroneopterin aldolase</fullName>
        <ecNumber evidence="6">4.1.2.25</ecNumber>
    </recommendedName>
</protein>
<dbReference type="NCBIfam" id="TIGR00526">
    <property type="entry name" value="folB_dom"/>
    <property type="match status" value="1"/>
</dbReference>
<evidence type="ECO:0000256" key="5">
    <source>
        <dbReference type="ARBA" id="ARBA00023239"/>
    </source>
</evidence>
<dbReference type="InterPro" id="IPR006157">
    <property type="entry name" value="FolB_dom"/>
</dbReference>
<dbReference type="AlphaFoldDB" id="A0A375HZL4"/>
<evidence type="ECO:0000313" key="8">
    <source>
        <dbReference type="EMBL" id="SPF67994.1"/>
    </source>
</evidence>
<dbReference type="InterPro" id="IPR006156">
    <property type="entry name" value="Dihydroneopterin_aldolase"/>
</dbReference>
<comment type="similarity">
    <text evidence="3 6">Belongs to the DHNA family.</text>
</comment>